<dbReference type="Proteomes" id="UP000789366">
    <property type="component" value="Unassembled WGS sequence"/>
</dbReference>
<accession>A0ACA9QFL9</accession>
<organism evidence="1 2">
    <name type="scientific">Cetraspora pellucida</name>
    <dbReference type="NCBI Taxonomy" id="1433469"/>
    <lineage>
        <taxon>Eukaryota</taxon>
        <taxon>Fungi</taxon>
        <taxon>Fungi incertae sedis</taxon>
        <taxon>Mucoromycota</taxon>
        <taxon>Glomeromycotina</taxon>
        <taxon>Glomeromycetes</taxon>
        <taxon>Diversisporales</taxon>
        <taxon>Gigasporaceae</taxon>
        <taxon>Cetraspora</taxon>
    </lineage>
</organism>
<reference evidence="1" key="1">
    <citation type="submission" date="2021-06" db="EMBL/GenBank/DDBJ databases">
        <authorList>
            <person name="Kallberg Y."/>
            <person name="Tangrot J."/>
            <person name="Rosling A."/>
        </authorList>
    </citation>
    <scope>NUCLEOTIDE SEQUENCE</scope>
    <source>
        <strain evidence="1">28 12/20/2015</strain>
    </source>
</reference>
<sequence length="84" mass="9778">IDARLISNNFPQKITYKHSNGYEYFSFIDKTFVPQLPAQKGTIFCPKELRTSVWELMDKHLHLHPLIPMSSNLALTCSQIWEQA</sequence>
<gene>
    <name evidence="1" type="ORF">SPELUC_LOCUS14342</name>
</gene>
<evidence type="ECO:0000313" key="2">
    <source>
        <dbReference type="Proteomes" id="UP000789366"/>
    </source>
</evidence>
<name>A0ACA9QFL9_9GLOM</name>
<feature type="non-terminal residue" evidence="1">
    <location>
        <position position="84"/>
    </location>
</feature>
<dbReference type="EMBL" id="CAJVPW010041761">
    <property type="protein sequence ID" value="CAG8748923.1"/>
    <property type="molecule type" value="Genomic_DNA"/>
</dbReference>
<proteinExistence type="predicted"/>
<comment type="caution">
    <text evidence="1">The sequence shown here is derived from an EMBL/GenBank/DDBJ whole genome shotgun (WGS) entry which is preliminary data.</text>
</comment>
<feature type="non-terminal residue" evidence="1">
    <location>
        <position position="1"/>
    </location>
</feature>
<evidence type="ECO:0000313" key="1">
    <source>
        <dbReference type="EMBL" id="CAG8748923.1"/>
    </source>
</evidence>
<keyword evidence="2" id="KW-1185">Reference proteome</keyword>
<protein>
    <submittedName>
        <fullName evidence="1">13506_t:CDS:1</fullName>
    </submittedName>
</protein>